<reference evidence="1 2" key="1">
    <citation type="submission" date="2020-11" db="EMBL/GenBank/DDBJ databases">
        <title>Treponema Peruensis nv. sp., first commensal Treponema isolated from human feces.</title>
        <authorList>
            <person name="Belkhou C."/>
            <person name="Raes J."/>
        </authorList>
    </citation>
    <scope>NUCLEOTIDE SEQUENCE [LARGE SCALE GENOMIC DNA]</scope>
    <source>
        <strain evidence="1 2">RCC2812</strain>
    </source>
</reference>
<evidence type="ECO:0000313" key="2">
    <source>
        <dbReference type="Proteomes" id="UP000595224"/>
    </source>
</evidence>
<organism evidence="1 2">
    <name type="scientific">Treponema peruense</name>
    <dbReference type="NCBI Taxonomy" id="2787628"/>
    <lineage>
        <taxon>Bacteria</taxon>
        <taxon>Pseudomonadati</taxon>
        <taxon>Spirochaetota</taxon>
        <taxon>Spirochaetia</taxon>
        <taxon>Spirochaetales</taxon>
        <taxon>Treponemataceae</taxon>
        <taxon>Treponema</taxon>
    </lineage>
</organism>
<name>A0A7T3V5Z1_9SPIR</name>
<accession>A0A7T3V5Z1</accession>
<dbReference type="KEGG" id="tper:IWA51_05925"/>
<keyword evidence="2" id="KW-1185">Reference proteome</keyword>
<proteinExistence type="predicted"/>
<dbReference type="EMBL" id="CP064936">
    <property type="protein sequence ID" value="QQA02112.1"/>
    <property type="molecule type" value="Genomic_DNA"/>
</dbReference>
<evidence type="ECO:0000313" key="1">
    <source>
        <dbReference type="EMBL" id="QQA02112.1"/>
    </source>
</evidence>
<protein>
    <submittedName>
        <fullName evidence="1">Uncharacterized protein</fullName>
    </submittedName>
</protein>
<dbReference type="RefSeq" id="WP_198443574.1">
    <property type="nucleotide sequence ID" value="NZ_CBCSHE010000006.1"/>
</dbReference>
<dbReference type="Proteomes" id="UP000595224">
    <property type="component" value="Chromosome"/>
</dbReference>
<gene>
    <name evidence="1" type="ORF">IWA51_05925</name>
</gene>
<sequence length="61" mass="7008">MLENDDLQKYNGSEVVVTVLDKQMPKEQALEKKISKLEEGRKSAEEQGWISSEKVREMLAI</sequence>
<dbReference type="AlphaFoldDB" id="A0A7T3V5Z1"/>